<keyword evidence="1" id="KW-0678">Repressor</keyword>
<dbReference type="CDD" id="cd01392">
    <property type="entry name" value="HTH_LacI"/>
    <property type="match status" value="1"/>
</dbReference>
<proteinExistence type="predicted"/>
<organism evidence="6 7">
    <name type="scientific">Cytobacillus mangrovibacter</name>
    <dbReference type="NCBI Taxonomy" id="3299024"/>
    <lineage>
        <taxon>Bacteria</taxon>
        <taxon>Bacillati</taxon>
        <taxon>Bacillota</taxon>
        <taxon>Bacilli</taxon>
        <taxon>Bacillales</taxon>
        <taxon>Bacillaceae</taxon>
        <taxon>Cytobacillus</taxon>
    </lineage>
</organism>
<dbReference type="SUPFAM" id="SSF47413">
    <property type="entry name" value="lambda repressor-like DNA-binding domains"/>
    <property type="match status" value="1"/>
</dbReference>
<dbReference type="InterPro" id="IPR046335">
    <property type="entry name" value="LacI/GalR-like_sensor"/>
</dbReference>
<keyword evidence="7" id="KW-1185">Reference proteome</keyword>
<comment type="caution">
    <text evidence="6">The sequence shown here is derived from an EMBL/GenBank/DDBJ whole genome shotgun (WGS) entry which is preliminary data.</text>
</comment>
<dbReference type="Gene3D" id="3.40.50.2300">
    <property type="match status" value="2"/>
</dbReference>
<feature type="domain" description="HTH lacI-type" evidence="5">
    <location>
        <begin position="2"/>
        <end position="56"/>
    </location>
</feature>
<dbReference type="InterPro" id="IPR010982">
    <property type="entry name" value="Lambda_DNA-bd_dom_sf"/>
</dbReference>
<evidence type="ECO:0000256" key="2">
    <source>
        <dbReference type="ARBA" id="ARBA00023015"/>
    </source>
</evidence>
<dbReference type="Pfam" id="PF13377">
    <property type="entry name" value="Peripla_BP_3"/>
    <property type="match status" value="1"/>
</dbReference>
<keyword evidence="3 6" id="KW-0238">DNA-binding</keyword>
<dbReference type="Proteomes" id="UP001601058">
    <property type="component" value="Unassembled WGS sequence"/>
</dbReference>
<evidence type="ECO:0000259" key="5">
    <source>
        <dbReference type="PROSITE" id="PS50932"/>
    </source>
</evidence>
<dbReference type="PANTHER" id="PTHR30146">
    <property type="entry name" value="LACI-RELATED TRANSCRIPTIONAL REPRESSOR"/>
    <property type="match status" value="1"/>
</dbReference>
<evidence type="ECO:0000256" key="4">
    <source>
        <dbReference type="ARBA" id="ARBA00023163"/>
    </source>
</evidence>
<evidence type="ECO:0000313" key="6">
    <source>
        <dbReference type="EMBL" id="MFE8697465.1"/>
    </source>
</evidence>
<reference evidence="6 7" key="1">
    <citation type="submission" date="2024-08" db="EMBL/GenBank/DDBJ databases">
        <title>Two novel Cytobacillus novel species.</title>
        <authorList>
            <person name="Liu G."/>
        </authorList>
    </citation>
    <scope>NUCLEOTIDE SEQUENCE [LARGE SCALE GENOMIC DNA]</scope>
    <source>
        <strain evidence="6 7">FJAT-53684</strain>
    </source>
</reference>
<protein>
    <submittedName>
        <fullName evidence="6">LacI family DNA-binding transcriptional regulator</fullName>
    </submittedName>
</protein>
<dbReference type="EMBL" id="JBIACJ010000007">
    <property type="protein sequence ID" value="MFE8697465.1"/>
    <property type="molecule type" value="Genomic_DNA"/>
</dbReference>
<keyword evidence="2" id="KW-0805">Transcription regulation</keyword>
<accession>A0ABW6JZX2</accession>
<dbReference type="PROSITE" id="PS50932">
    <property type="entry name" value="HTH_LACI_2"/>
    <property type="match status" value="1"/>
</dbReference>
<evidence type="ECO:0000313" key="7">
    <source>
        <dbReference type="Proteomes" id="UP001601058"/>
    </source>
</evidence>
<evidence type="ECO:0000256" key="3">
    <source>
        <dbReference type="ARBA" id="ARBA00023125"/>
    </source>
</evidence>
<dbReference type="InterPro" id="IPR000843">
    <property type="entry name" value="HTH_LacI"/>
</dbReference>
<dbReference type="CDD" id="cd06291">
    <property type="entry name" value="PBP1_Qymf-like"/>
    <property type="match status" value="1"/>
</dbReference>
<dbReference type="GO" id="GO:0003677">
    <property type="term" value="F:DNA binding"/>
    <property type="evidence" value="ECO:0007669"/>
    <property type="project" value="UniProtKB-KW"/>
</dbReference>
<dbReference type="SUPFAM" id="SSF53822">
    <property type="entry name" value="Periplasmic binding protein-like I"/>
    <property type="match status" value="1"/>
</dbReference>
<dbReference type="InterPro" id="IPR028082">
    <property type="entry name" value="Peripla_BP_I"/>
</dbReference>
<keyword evidence="4" id="KW-0804">Transcription</keyword>
<sequence>MTNMRNIAKEAGVGIATVSRYINNTGYVSEEVKSKIERVIEKSNYRPNELARAIFTRNSKIIGLLVPNISNPYFNEMALIIEEFVSNLGFSIFLCNTNDDPEKERHYIDVLQGHRVAGIITVRSQCKEEYTTHDIPVISFESNISEQIITVSTDNYLGGRLAFDHLYECGCRKMVHIAGPDFSNAINDRYMGFVDAAKEKNLEVDIIQFKTDFQRKMLEANIRTLEDIESYDGIFVFNDIAAATVIRYFKLKNVNIPQQVQVVGFDNSYIGEFLYPSLTTIEQSVQEVSKILAEVLVKLIKGEAVEQRKISIIPKLIQRETTKTFEKLNKIT</sequence>
<dbReference type="RefSeq" id="WP_389220701.1">
    <property type="nucleotide sequence ID" value="NZ_JBIACJ010000007.1"/>
</dbReference>
<evidence type="ECO:0000256" key="1">
    <source>
        <dbReference type="ARBA" id="ARBA00022491"/>
    </source>
</evidence>
<gene>
    <name evidence="6" type="ORF">ACFYKT_14065</name>
</gene>
<dbReference type="PANTHER" id="PTHR30146:SF95">
    <property type="entry name" value="RIBOSE OPERON REPRESSOR"/>
    <property type="match status" value="1"/>
</dbReference>
<name>A0ABW6JZX2_9BACI</name>
<dbReference type="Pfam" id="PF00356">
    <property type="entry name" value="LacI"/>
    <property type="match status" value="1"/>
</dbReference>
<dbReference type="Gene3D" id="1.10.260.40">
    <property type="entry name" value="lambda repressor-like DNA-binding domains"/>
    <property type="match status" value="1"/>
</dbReference>
<dbReference type="SMART" id="SM00354">
    <property type="entry name" value="HTH_LACI"/>
    <property type="match status" value="1"/>
</dbReference>